<dbReference type="PROSITE" id="PS50011">
    <property type="entry name" value="PROTEIN_KINASE_DOM"/>
    <property type="match status" value="1"/>
</dbReference>
<dbReference type="InterPro" id="IPR008266">
    <property type="entry name" value="Tyr_kinase_AS"/>
</dbReference>
<dbReference type="AlphaFoldDB" id="A0A0N5AK51"/>
<dbReference type="PRINTS" id="PR00109">
    <property type="entry name" value="TYRKINASE"/>
</dbReference>
<dbReference type="GO" id="GO:0005524">
    <property type="term" value="F:ATP binding"/>
    <property type="evidence" value="ECO:0007669"/>
    <property type="project" value="InterPro"/>
</dbReference>
<proteinExistence type="predicted"/>
<dbReference type="GO" id="GO:0043235">
    <property type="term" value="C:receptor complex"/>
    <property type="evidence" value="ECO:0007669"/>
    <property type="project" value="TreeGrafter"/>
</dbReference>
<reference evidence="4" key="1">
    <citation type="submission" date="2017-02" db="UniProtKB">
        <authorList>
            <consortium name="WormBaseParasite"/>
        </authorList>
    </citation>
    <scope>IDENTIFICATION</scope>
</reference>
<evidence type="ECO:0000259" key="2">
    <source>
        <dbReference type="PROSITE" id="PS50011"/>
    </source>
</evidence>
<dbReference type="Gene3D" id="1.10.510.10">
    <property type="entry name" value="Transferase(Phosphotransferase) domain 1"/>
    <property type="match status" value="1"/>
</dbReference>
<dbReference type="Gene3D" id="3.30.200.20">
    <property type="entry name" value="Phosphorylase Kinase, domain 1"/>
    <property type="match status" value="1"/>
</dbReference>
<feature type="transmembrane region" description="Helical" evidence="1">
    <location>
        <begin position="155"/>
        <end position="179"/>
    </location>
</feature>
<dbReference type="SMART" id="SM00219">
    <property type="entry name" value="TyrKc"/>
    <property type="match status" value="1"/>
</dbReference>
<dbReference type="PROSITE" id="PS00109">
    <property type="entry name" value="PROTEIN_KINASE_TYR"/>
    <property type="match status" value="1"/>
</dbReference>
<dbReference type="PANTHER" id="PTHR24416:SF602">
    <property type="entry name" value="PROTEIN VER-1-RELATED"/>
    <property type="match status" value="1"/>
</dbReference>
<keyword evidence="1" id="KW-0812">Transmembrane</keyword>
<dbReference type="GO" id="GO:0004714">
    <property type="term" value="F:transmembrane receptor protein tyrosine kinase activity"/>
    <property type="evidence" value="ECO:0007669"/>
    <property type="project" value="TreeGrafter"/>
</dbReference>
<dbReference type="GO" id="GO:0005886">
    <property type="term" value="C:plasma membrane"/>
    <property type="evidence" value="ECO:0007669"/>
    <property type="project" value="TreeGrafter"/>
</dbReference>
<dbReference type="Pfam" id="PF07714">
    <property type="entry name" value="PK_Tyr_Ser-Thr"/>
    <property type="match status" value="2"/>
</dbReference>
<dbReference type="InterPro" id="IPR011009">
    <property type="entry name" value="Kinase-like_dom_sf"/>
</dbReference>
<dbReference type="InterPro" id="IPR001245">
    <property type="entry name" value="Ser-Thr/Tyr_kinase_cat_dom"/>
</dbReference>
<dbReference type="InterPro" id="IPR050122">
    <property type="entry name" value="RTK"/>
</dbReference>
<keyword evidence="3" id="KW-1185">Reference proteome</keyword>
<organism evidence="3 4">
    <name type="scientific">Syphacia muris</name>
    <dbReference type="NCBI Taxonomy" id="451379"/>
    <lineage>
        <taxon>Eukaryota</taxon>
        <taxon>Metazoa</taxon>
        <taxon>Ecdysozoa</taxon>
        <taxon>Nematoda</taxon>
        <taxon>Chromadorea</taxon>
        <taxon>Rhabditida</taxon>
        <taxon>Spirurina</taxon>
        <taxon>Oxyuridomorpha</taxon>
        <taxon>Oxyuroidea</taxon>
        <taxon>Oxyuridae</taxon>
        <taxon>Syphacia</taxon>
    </lineage>
</organism>
<sequence>MEMDLLDQFKTSIPGYYRIGVPPNSTLEIHCADPYHYYVYLVKNSTDLAHQRCFLSVDDQLVLRLKVDEGFANIYSCGTKQQDLFPIRVVTNADDYDDVLPAKDYDTAESAKNDVSNCTNSGGGTTLFWRRGDKILCKRCLTKEKLPLQSSVTSFGPILCVIFIVLLLIGVFTTGFLYVRRRSKEIQRLCKLYETLTNDMMVKSSEDTNNEIYLHQMTDALIYDLGYEIHVNRLKIKTVVSEGNYGRVYYGELRSKAPKKEYLCVSIKIPKRSAKYADIKSLADELKMLMTLGPHPNLLCLIGVVTENLKRGGDLCGIFEDTDCALKTFLYERRRHYINELGDFKQSIPYPKYSCASRDFKISAIQTNLGAPLTTSFLNLIAYQVANGMEYLASKKVDLKAYFIYLSIALCQDIRSLMYQDVKSEENQCVHRDLAARNVMICRNRIVRITGIGQDCQCSIGFTMRAIQHTLPFKHMAPEALTSCQFTEKTDIWSYGILLWEIYSLGRSPLRHVQTPEKLLDFYAKGSRLEKPDYMPGPISKLMIDCWKQIPDERPTFSKCKEATANVVKDDSIERYEMLEDELNEQLIQMRHYGEWRDGAPQEMARRKKKHNKNLKHKLTLPPQGGDKRNTAVALHKVVRVLTEHCAHRCR</sequence>
<dbReference type="SUPFAM" id="SSF56112">
    <property type="entry name" value="Protein kinase-like (PK-like)"/>
    <property type="match status" value="1"/>
</dbReference>
<dbReference type="GO" id="GO:0007169">
    <property type="term" value="P:cell surface receptor protein tyrosine kinase signaling pathway"/>
    <property type="evidence" value="ECO:0007669"/>
    <property type="project" value="TreeGrafter"/>
</dbReference>
<feature type="domain" description="Protein kinase" evidence="2">
    <location>
        <begin position="234"/>
        <end position="567"/>
    </location>
</feature>
<dbReference type="PANTHER" id="PTHR24416">
    <property type="entry name" value="TYROSINE-PROTEIN KINASE RECEPTOR"/>
    <property type="match status" value="1"/>
</dbReference>
<keyword evidence="1" id="KW-1133">Transmembrane helix</keyword>
<dbReference type="Proteomes" id="UP000046393">
    <property type="component" value="Unplaced"/>
</dbReference>
<keyword evidence="1" id="KW-0472">Membrane</keyword>
<evidence type="ECO:0000256" key="1">
    <source>
        <dbReference type="SAM" id="Phobius"/>
    </source>
</evidence>
<accession>A0A0N5AK51</accession>
<dbReference type="InterPro" id="IPR000719">
    <property type="entry name" value="Prot_kinase_dom"/>
</dbReference>
<evidence type="ECO:0000313" key="3">
    <source>
        <dbReference type="Proteomes" id="UP000046393"/>
    </source>
</evidence>
<dbReference type="STRING" id="451379.A0A0N5AK51"/>
<protein>
    <submittedName>
        <fullName evidence="4">Protein kinase domain-containing protein</fullName>
    </submittedName>
</protein>
<dbReference type="WBParaSite" id="SMUV_0000486001-mRNA-1">
    <property type="protein sequence ID" value="SMUV_0000486001-mRNA-1"/>
    <property type="gene ID" value="SMUV_0000486001"/>
</dbReference>
<evidence type="ECO:0000313" key="4">
    <source>
        <dbReference type="WBParaSite" id="SMUV_0000486001-mRNA-1"/>
    </source>
</evidence>
<name>A0A0N5AK51_9BILA</name>
<dbReference type="InterPro" id="IPR020635">
    <property type="entry name" value="Tyr_kinase_cat_dom"/>
</dbReference>